<comment type="caution">
    <text evidence="1">The sequence shown here is derived from an EMBL/GenBank/DDBJ whole genome shotgun (WGS) entry which is preliminary data.</text>
</comment>
<gene>
    <name evidence="1" type="ORF">Dsi01nite_026880</name>
</gene>
<sequence length="335" mass="34738">MHTRGVKRTGWLIVSVALLVIAGAAVGHVLGQRADTRELTGVIGSEKSAFFADPAVRQALAAHGIRLRLDPAGSRRMAEMDLGGYDFAFPGSAPAAVEITRRRAPAGAPVAVFSSPLAVAGTSPIADLLQSAGMARRAAGGHRVLDLKAFVAANQRGLRWDQIPGNATFPVAKAVLVATTRPADSNSAALFAAVLNQVTGGDLAAVTKVFADQGAVDTTTDEPFESWLSRGKDFAPLVLVYEAQFLDRGAGADHVLLYPSPTIVSEHTVVPFTAAGADLAKLLATDPQLQRLAAAHGFRTAGSPGPVALGAADTIPSPDEPTLHALLIALEERLT</sequence>
<evidence type="ECO:0000313" key="1">
    <source>
        <dbReference type="EMBL" id="GIG44647.1"/>
    </source>
</evidence>
<keyword evidence="2" id="KW-1185">Reference proteome</keyword>
<reference evidence="1" key="1">
    <citation type="submission" date="2021-01" db="EMBL/GenBank/DDBJ databases">
        <title>Whole genome shotgun sequence of Dactylosporangium siamense NBRC 106093.</title>
        <authorList>
            <person name="Komaki H."/>
            <person name="Tamura T."/>
        </authorList>
    </citation>
    <scope>NUCLEOTIDE SEQUENCE</scope>
    <source>
        <strain evidence="1">NBRC 106093</strain>
    </source>
</reference>
<organism evidence="1 2">
    <name type="scientific">Dactylosporangium siamense</name>
    <dbReference type="NCBI Taxonomy" id="685454"/>
    <lineage>
        <taxon>Bacteria</taxon>
        <taxon>Bacillati</taxon>
        <taxon>Actinomycetota</taxon>
        <taxon>Actinomycetes</taxon>
        <taxon>Micromonosporales</taxon>
        <taxon>Micromonosporaceae</taxon>
        <taxon>Dactylosporangium</taxon>
    </lineage>
</organism>
<dbReference type="Proteomes" id="UP000660611">
    <property type="component" value="Unassembled WGS sequence"/>
</dbReference>
<protein>
    <recommendedName>
        <fullName evidence="3">Solute-binding protein</fullName>
    </recommendedName>
</protein>
<evidence type="ECO:0000313" key="2">
    <source>
        <dbReference type="Proteomes" id="UP000660611"/>
    </source>
</evidence>
<proteinExistence type="predicted"/>
<name>A0A919PI92_9ACTN</name>
<dbReference type="EMBL" id="BONQ01000041">
    <property type="protein sequence ID" value="GIG44647.1"/>
    <property type="molecule type" value="Genomic_DNA"/>
</dbReference>
<accession>A0A919PI92</accession>
<dbReference type="AlphaFoldDB" id="A0A919PI92"/>
<evidence type="ECO:0008006" key="3">
    <source>
        <dbReference type="Google" id="ProtNLM"/>
    </source>
</evidence>